<evidence type="ECO:0000313" key="2">
    <source>
        <dbReference type="Proteomes" id="UP000824120"/>
    </source>
</evidence>
<dbReference type="EMBL" id="JACXVP010000004">
    <property type="protein sequence ID" value="KAG5611995.1"/>
    <property type="molecule type" value="Genomic_DNA"/>
</dbReference>
<dbReference type="Proteomes" id="UP000824120">
    <property type="component" value="Chromosome 4"/>
</dbReference>
<reference evidence="1 2" key="1">
    <citation type="submission" date="2020-09" db="EMBL/GenBank/DDBJ databases">
        <title>De no assembly of potato wild relative species, Solanum commersonii.</title>
        <authorList>
            <person name="Cho K."/>
        </authorList>
    </citation>
    <scope>NUCLEOTIDE SEQUENCE [LARGE SCALE GENOMIC DNA]</scope>
    <source>
        <strain evidence="1">LZ3.2</strain>
        <tissue evidence="1">Leaf</tissue>
    </source>
</reference>
<dbReference type="AlphaFoldDB" id="A0A9J5ZGD6"/>
<accession>A0A9J5ZGD6</accession>
<gene>
    <name evidence="1" type="ORF">H5410_023276</name>
</gene>
<name>A0A9J5ZGD6_SOLCO</name>
<comment type="caution">
    <text evidence="1">The sequence shown here is derived from an EMBL/GenBank/DDBJ whole genome shotgun (WGS) entry which is preliminary data.</text>
</comment>
<keyword evidence="2" id="KW-1185">Reference proteome</keyword>
<evidence type="ECO:0000313" key="1">
    <source>
        <dbReference type="EMBL" id="KAG5611995.1"/>
    </source>
</evidence>
<organism evidence="1 2">
    <name type="scientific">Solanum commersonii</name>
    <name type="common">Commerson's wild potato</name>
    <name type="synonym">Commerson's nightshade</name>
    <dbReference type="NCBI Taxonomy" id="4109"/>
    <lineage>
        <taxon>Eukaryota</taxon>
        <taxon>Viridiplantae</taxon>
        <taxon>Streptophyta</taxon>
        <taxon>Embryophyta</taxon>
        <taxon>Tracheophyta</taxon>
        <taxon>Spermatophyta</taxon>
        <taxon>Magnoliopsida</taxon>
        <taxon>eudicotyledons</taxon>
        <taxon>Gunneridae</taxon>
        <taxon>Pentapetalae</taxon>
        <taxon>asterids</taxon>
        <taxon>lamiids</taxon>
        <taxon>Solanales</taxon>
        <taxon>Solanaceae</taxon>
        <taxon>Solanoideae</taxon>
        <taxon>Solaneae</taxon>
        <taxon>Solanum</taxon>
    </lineage>
</organism>
<proteinExistence type="predicted"/>
<protein>
    <submittedName>
        <fullName evidence="1">Uncharacterized protein</fullName>
    </submittedName>
</protein>
<sequence length="150" mass="17179">MDEASPEQTPCFAGSEFQLETSNMEVPSPNHWATPKAVALYHLVHMGQEISDPYHVQSIVMGLESYKEVVGGLLQQCYSQGRKWGAHLVLERHLARKHPSYKHNTWNVTLRRNLNDWEMEEFMALMASIQTSLVHSQSRDRLTWGSNKDG</sequence>